<evidence type="ECO:0000256" key="1">
    <source>
        <dbReference type="SAM" id="MobiDB-lite"/>
    </source>
</evidence>
<dbReference type="RefSeq" id="XP_066663295.1">
    <property type="nucleotide sequence ID" value="XM_066817603.1"/>
</dbReference>
<dbReference type="GeneID" id="92050663"/>
<reference evidence="2 3" key="1">
    <citation type="submission" date="2023-01" db="EMBL/GenBank/DDBJ databases">
        <title>Analysis of 21 Apiospora genomes using comparative genomics revels a genus with tremendous synthesis potential of carbohydrate active enzymes and secondary metabolites.</title>
        <authorList>
            <person name="Sorensen T."/>
        </authorList>
    </citation>
    <scope>NUCLEOTIDE SEQUENCE [LARGE SCALE GENOMIC DNA]</scope>
    <source>
        <strain evidence="2 3">CBS 114990</strain>
    </source>
</reference>
<evidence type="ECO:0000313" key="3">
    <source>
        <dbReference type="Proteomes" id="UP001433268"/>
    </source>
</evidence>
<proteinExistence type="predicted"/>
<evidence type="ECO:0000313" key="2">
    <source>
        <dbReference type="EMBL" id="KAK8066542.1"/>
    </source>
</evidence>
<feature type="compositionally biased region" description="Basic residues" evidence="1">
    <location>
        <begin position="188"/>
        <end position="199"/>
    </location>
</feature>
<feature type="compositionally biased region" description="Pro residues" evidence="1">
    <location>
        <begin position="133"/>
        <end position="143"/>
    </location>
</feature>
<dbReference type="EMBL" id="JAQQWN010000009">
    <property type="protein sequence ID" value="KAK8066542.1"/>
    <property type="molecule type" value="Genomic_DNA"/>
</dbReference>
<sequence length="271" mass="30102">MTRRRKSRASSRPPRGGGRQNQQGNNQRNDNSGVQDSTTSESTRASALAVAVSQMVASAFSQQPQPGQYHGFFHHLPHGYGPFGIPYGGNGFAPPLWGYTPPPPLPQMLVPYQAYGQLFQQMLESQYHAYGQLPPPPPPPPQPAVTVTNPYSQRDPRFAEWERRHASNVGQGQSRGSQPELSNAVEARRRRRRNRRNRQRLLNLRHDPVTMSNSASQVESNDVEQEDDANEEDDVKEEDDIKEEDDSSPTGAATGSQSLAKPDIKSEPKTP</sequence>
<feature type="compositionally biased region" description="Basic and acidic residues" evidence="1">
    <location>
        <begin position="262"/>
        <end position="271"/>
    </location>
</feature>
<feature type="region of interest" description="Disordered" evidence="1">
    <location>
        <begin position="166"/>
        <end position="271"/>
    </location>
</feature>
<feature type="compositionally biased region" description="Acidic residues" evidence="1">
    <location>
        <begin position="221"/>
        <end position="247"/>
    </location>
</feature>
<name>A0ABR1V5Q2_9PEZI</name>
<keyword evidence="3" id="KW-1185">Reference proteome</keyword>
<feature type="compositionally biased region" description="Polar residues" evidence="1">
    <location>
        <begin position="248"/>
        <end position="259"/>
    </location>
</feature>
<dbReference type="Proteomes" id="UP001433268">
    <property type="component" value="Unassembled WGS sequence"/>
</dbReference>
<accession>A0ABR1V5Q2</accession>
<feature type="region of interest" description="Disordered" evidence="1">
    <location>
        <begin position="129"/>
        <end position="150"/>
    </location>
</feature>
<feature type="compositionally biased region" description="Polar residues" evidence="1">
    <location>
        <begin position="210"/>
        <end position="220"/>
    </location>
</feature>
<organism evidence="2 3">
    <name type="scientific">Apiospora hydei</name>
    <dbReference type="NCBI Taxonomy" id="1337664"/>
    <lineage>
        <taxon>Eukaryota</taxon>
        <taxon>Fungi</taxon>
        <taxon>Dikarya</taxon>
        <taxon>Ascomycota</taxon>
        <taxon>Pezizomycotina</taxon>
        <taxon>Sordariomycetes</taxon>
        <taxon>Xylariomycetidae</taxon>
        <taxon>Amphisphaeriales</taxon>
        <taxon>Apiosporaceae</taxon>
        <taxon>Apiospora</taxon>
    </lineage>
</organism>
<comment type="caution">
    <text evidence="2">The sequence shown here is derived from an EMBL/GenBank/DDBJ whole genome shotgun (WGS) entry which is preliminary data.</text>
</comment>
<feature type="compositionally biased region" description="Polar residues" evidence="1">
    <location>
        <begin position="168"/>
        <end position="181"/>
    </location>
</feature>
<protein>
    <recommendedName>
        <fullName evidence="4">BZIP domain-containing protein</fullName>
    </recommendedName>
</protein>
<gene>
    <name evidence="2" type="ORF">PG997_013289</name>
</gene>
<evidence type="ECO:0008006" key="4">
    <source>
        <dbReference type="Google" id="ProtNLM"/>
    </source>
</evidence>
<feature type="compositionally biased region" description="Polar residues" evidence="1">
    <location>
        <begin position="34"/>
        <end position="45"/>
    </location>
</feature>
<feature type="compositionally biased region" description="Low complexity" evidence="1">
    <location>
        <begin position="10"/>
        <end position="33"/>
    </location>
</feature>
<feature type="region of interest" description="Disordered" evidence="1">
    <location>
        <begin position="1"/>
        <end position="45"/>
    </location>
</feature>